<gene>
    <name evidence="1" type="ORF">SAMN05421854_109104</name>
</gene>
<dbReference type="Proteomes" id="UP000199137">
    <property type="component" value="Unassembled WGS sequence"/>
</dbReference>
<organism evidence="1 2">
    <name type="scientific">Amycolatopsis rubida</name>
    <dbReference type="NCBI Taxonomy" id="112413"/>
    <lineage>
        <taxon>Bacteria</taxon>
        <taxon>Bacillati</taxon>
        <taxon>Actinomycetota</taxon>
        <taxon>Actinomycetes</taxon>
        <taxon>Pseudonocardiales</taxon>
        <taxon>Pseudonocardiaceae</taxon>
        <taxon>Amycolatopsis</taxon>
    </lineage>
</organism>
<dbReference type="Gene3D" id="3.60.40.10">
    <property type="entry name" value="PPM-type phosphatase domain"/>
    <property type="match status" value="1"/>
</dbReference>
<evidence type="ECO:0000313" key="1">
    <source>
        <dbReference type="EMBL" id="SFQ15886.1"/>
    </source>
</evidence>
<dbReference type="AlphaFoldDB" id="A0A1I5W9G4"/>
<accession>A0A1I5W9G4</accession>
<reference evidence="1 2" key="1">
    <citation type="submission" date="2016-10" db="EMBL/GenBank/DDBJ databases">
        <authorList>
            <person name="de Groot N.N."/>
        </authorList>
    </citation>
    <scope>NUCLEOTIDE SEQUENCE [LARGE SCALE GENOMIC DNA]</scope>
    <source>
        <strain evidence="1 2">DSM 44637</strain>
    </source>
</reference>
<sequence length="232" mass="25259">MTADRGTDLRVVTASVAKQGRDNAENEDFAAMNLAAQRFAVADGASDAARPEVWSRLLAQSYVDGELDATQLDELGDRWHQEVFSADLPWFAIQKLSYGSAATFAGLALSDSAFDGEAVGDCCLFQLREGAIILAFPLDDPARFTNFPDVLRTHPPAGRDLDPVHRQHGSWRTGDLFVLASDALAKYLLERPDPARPLEHLLASPDSFAELVAEFRADGLANDDTTICVVRP</sequence>
<evidence type="ECO:0000313" key="2">
    <source>
        <dbReference type="Proteomes" id="UP000199137"/>
    </source>
</evidence>
<dbReference type="OrthoDB" id="5380902at2"/>
<protein>
    <submittedName>
        <fullName evidence="1">Serine/threonine protein phosphatase PrpC</fullName>
    </submittedName>
</protein>
<dbReference type="InterPro" id="IPR036457">
    <property type="entry name" value="PPM-type-like_dom_sf"/>
</dbReference>
<proteinExistence type="predicted"/>
<name>A0A1I5W9G4_9PSEU</name>
<dbReference type="STRING" id="112413.SAMN05421854_109104"/>
<dbReference type="RefSeq" id="WP_093575394.1">
    <property type="nucleotide sequence ID" value="NZ_FOWC01000009.1"/>
</dbReference>
<dbReference type="SUPFAM" id="SSF81606">
    <property type="entry name" value="PP2C-like"/>
    <property type="match status" value="1"/>
</dbReference>
<dbReference type="EMBL" id="FOWC01000009">
    <property type="protein sequence ID" value="SFQ15886.1"/>
    <property type="molecule type" value="Genomic_DNA"/>
</dbReference>